<protein>
    <submittedName>
        <fullName evidence="3">Major capsid protein HK97</fullName>
    </submittedName>
</protein>
<dbReference type="STRING" id="644282.Deba_2585"/>
<evidence type="ECO:0000256" key="1">
    <source>
        <dbReference type="ARBA" id="ARBA00004328"/>
    </source>
</evidence>
<dbReference type="AlphaFoldDB" id="E1QK46"/>
<name>E1QK46_DESB2</name>
<dbReference type="OrthoDB" id="9786516at2"/>
<comment type="subcellular location">
    <subcellularLocation>
        <location evidence="1">Virion</location>
    </subcellularLocation>
</comment>
<keyword evidence="4" id="KW-1185">Reference proteome</keyword>
<reference evidence="3 4" key="1">
    <citation type="journal article" date="2010" name="Stand. Genomic Sci.">
        <title>Complete genome sequence of Desulfarculus baarsii type strain (2st14).</title>
        <authorList>
            <person name="Sun H."/>
            <person name="Spring S."/>
            <person name="Lapidus A."/>
            <person name="Davenport K."/>
            <person name="Del Rio T.G."/>
            <person name="Tice H."/>
            <person name="Nolan M."/>
            <person name="Copeland A."/>
            <person name="Cheng J.F."/>
            <person name="Lucas S."/>
            <person name="Tapia R."/>
            <person name="Goodwin L."/>
            <person name="Pitluck S."/>
            <person name="Ivanova N."/>
            <person name="Pagani I."/>
            <person name="Mavromatis K."/>
            <person name="Ovchinnikova G."/>
            <person name="Pati A."/>
            <person name="Chen A."/>
            <person name="Palaniappan K."/>
            <person name="Hauser L."/>
            <person name="Chang Y.J."/>
            <person name="Jeffries C.D."/>
            <person name="Detter J.C."/>
            <person name="Han C."/>
            <person name="Rohde M."/>
            <person name="Brambilla E."/>
            <person name="Goker M."/>
            <person name="Woyke T."/>
            <person name="Bristow J."/>
            <person name="Eisen J.A."/>
            <person name="Markowitz V."/>
            <person name="Hugenholtz P."/>
            <person name="Kyrpides N.C."/>
            <person name="Klenk H.P."/>
            <person name="Land M."/>
        </authorList>
    </citation>
    <scope>NUCLEOTIDE SEQUENCE [LARGE SCALE GENOMIC DNA]</scope>
    <source>
        <strain evidence="4">ATCC 33931 / DSM 2075 / LMG 7858 / VKM B-1802 / 2st14</strain>
    </source>
</reference>
<dbReference type="Pfam" id="PF05065">
    <property type="entry name" value="Phage_capsid"/>
    <property type="match status" value="1"/>
</dbReference>
<dbReference type="eggNOG" id="COG4653">
    <property type="taxonomic scope" value="Bacteria"/>
</dbReference>
<dbReference type="SUPFAM" id="SSF56563">
    <property type="entry name" value="Major capsid protein gp5"/>
    <property type="match status" value="1"/>
</dbReference>
<gene>
    <name evidence="3" type="ordered locus">Deba_2585</name>
</gene>
<evidence type="ECO:0000259" key="2">
    <source>
        <dbReference type="Pfam" id="PF05065"/>
    </source>
</evidence>
<dbReference type="Proteomes" id="UP000009047">
    <property type="component" value="Chromosome"/>
</dbReference>
<sequence>MTISLQTLRELKAEKVKAARAIHDREDFGEQDQKAFDALMGEAESLERRIQNEIRVGGLTDASDTDAVAAAANGALARVEVGARPIYRNLGEQLLDVRAMTLDTPESPRARERFQQVVNAAAGASTGIDSEGGYLVETDKAQSIVETAIQAGVLSSRCSRQPIGANADSFSYLAADDRDRSSGTMNGIQVYRKGEAGAMKSSGKAALKERELRVEDMYGLIYVTNRMLRDAVALAAYTQRLLRQQLAWKLDYEIFQGSGVGQCLGVMNSDLPVTVAKESGQAAKTIVATNVVKMLARFTGNIMSAAWFVNQDCLPQLPLLTVGNQPVFVPGGSFANAPFGTLFGRPIVPIEFCETLGTKGDFILADWSEYLLIEKGGVEEAESIHVKFLTDETAFRFIVRNNGQPLHDTPITPLKGTNTLSPFVMLETRS</sequence>
<organism evidence="3 4">
    <name type="scientific">Desulfarculus baarsii (strain ATCC 33931 / DSM 2075 / LMG 7858 / VKM B-1802 / 2st14)</name>
    <dbReference type="NCBI Taxonomy" id="644282"/>
    <lineage>
        <taxon>Bacteria</taxon>
        <taxon>Pseudomonadati</taxon>
        <taxon>Thermodesulfobacteriota</taxon>
        <taxon>Desulfarculia</taxon>
        <taxon>Desulfarculales</taxon>
        <taxon>Desulfarculaceae</taxon>
        <taxon>Desulfarculus</taxon>
    </lineage>
</organism>
<dbReference type="RefSeq" id="WP_013259378.1">
    <property type="nucleotide sequence ID" value="NC_014365.1"/>
</dbReference>
<dbReference type="InterPro" id="IPR054612">
    <property type="entry name" value="Phage_capsid-like_C"/>
</dbReference>
<accession>E1QK46</accession>
<dbReference type="KEGG" id="dbr:Deba_2585"/>
<dbReference type="HOGENOM" id="CLU_043794_0_0_7"/>
<dbReference type="InterPro" id="IPR024455">
    <property type="entry name" value="Phage_capsid"/>
</dbReference>
<dbReference type="Gene3D" id="3.30.2400.10">
    <property type="entry name" value="Major capsid protein gp5"/>
    <property type="match status" value="1"/>
</dbReference>
<proteinExistence type="predicted"/>
<dbReference type="NCBIfam" id="TIGR01554">
    <property type="entry name" value="major_cap_HK97"/>
    <property type="match status" value="1"/>
</dbReference>
<evidence type="ECO:0000313" key="3">
    <source>
        <dbReference type="EMBL" id="ADK85939.1"/>
    </source>
</evidence>
<evidence type="ECO:0000313" key="4">
    <source>
        <dbReference type="Proteomes" id="UP000009047"/>
    </source>
</evidence>
<dbReference type="EMBL" id="CP002085">
    <property type="protein sequence ID" value="ADK85939.1"/>
    <property type="molecule type" value="Genomic_DNA"/>
</dbReference>
<feature type="domain" description="Phage capsid-like C-terminal" evidence="2">
    <location>
        <begin position="132"/>
        <end position="415"/>
    </location>
</feature>